<dbReference type="InterPro" id="IPR054816">
    <property type="entry name" value="Lipoprotein_mollicutes-type_CS"/>
</dbReference>
<dbReference type="EMBL" id="CP012622">
    <property type="protein sequence ID" value="ALD66348.1"/>
    <property type="molecule type" value="Genomic_DNA"/>
</dbReference>
<dbReference type="PATRIC" id="fig|362837.3.peg.449"/>
<protein>
    <recommendedName>
        <fullName evidence="3">Lipoprotein</fullName>
    </recommendedName>
</protein>
<sequence>MRKILSLLGEISLVISSSSSVVSCFDTRPIIDHTFKDEFVIFDLGTISGNEDIPSIEIIYNAITKAHENVVDWGWAVPIEDILFVNEPTIKLCTIRVMEGRDQPTLTGEVQFTYTYKKIEKSEMNFYSSGQKDNFIKRDATME</sequence>
<dbReference type="RefSeq" id="WP_053946109.1">
    <property type="nucleotide sequence ID" value="NZ_CP012622.1"/>
</dbReference>
<accession>A0A0M3SJ92</accession>
<dbReference type="NCBIfam" id="NF038029">
    <property type="entry name" value="LP_plasma"/>
    <property type="match status" value="1"/>
</dbReference>
<dbReference type="Proteomes" id="UP000063919">
    <property type="component" value="Chromosome"/>
</dbReference>
<proteinExistence type="predicted"/>
<organism evidence="1 2">
    <name type="scientific">Spiroplasma cantharicola</name>
    <dbReference type="NCBI Taxonomy" id="362837"/>
    <lineage>
        <taxon>Bacteria</taxon>
        <taxon>Bacillati</taxon>
        <taxon>Mycoplasmatota</taxon>
        <taxon>Mollicutes</taxon>
        <taxon>Entomoplasmatales</taxon>
        <taxon>Spiroplasmataceae</taxon>
        <taxon>Spiroplasma</taxon>
    </lineage>
</organism>
<evidence type="ECO:0008006" key="3">
    <source>
        <dbReference type="Google" id="ProtNLM"/>
    </source>
</evidence>
<gene>
    <name evidence="1" type="ORF">SCANT_v1c04420</name>
</gene>
<dbReference type="OrthoDB" id="395574at2"/>
<name>A0A0M3SJ92_9MOLU</name>
<dbReference type="KEGG" id="scj:SCANT_v1c04420"/>
<dbReference type="AlphaFoldDB" id="A0A0M3SJ92"/>
<evidence type="ECO:0000313" key="2">
    <source>
        <dbReference type="Proteomes" id="UP000063919"/>
    </source>
</evidence>
<keyword evidence="2" id="KW-1185">Reference proteome</keyword>
<reference evidence="1 2" key="1">
    <citation type="journal article" date="2015" name="Genome Announc.">
        <title>Complete Genome Sequence of Spiroplasma cantharicola CC-1T (DSM 21588), a Bacterium Isolated from Soldier Beetle (Cantharis carolinus).</title>
        <authorList>
            <person name="Lo W.S."/>
            <person name="Liu P.Y."/>
            <person name="Kuo C.H."/>
        </authorList>
    </citation>
    <scope>NUCLEOTIDE SEQUENCE [LARGE SCALE GENOMIC DNA]</scope>
    <source>
        <strain evidence="1 2">CC-1</strain>
    </source>
</reference>
<dbReference type="PROSITE" id="PS51257">
    <property type="entry name" value="PROKAR_LIPOPROTEIN"/>
    <property type="match status" value="1"/>
</dbReference>
<evidence type="ECO:0000313" key="1">
    <source>
        <dbReference type="EMBL" id="ALD66348.1"/>
    </source>
</evidence>